<dbReference type="Pfam" id="PF12833">
    <property type="entry name" value="HTH_18"/>
    <property type="match status" value="1"/>
</dbReference>
<dbReference type="InterPro" id="IPR018060">
    <property type="entry name" value="HTH_AraC"/>
</dbReference>
<name>A0ABW8IBL8_9BACI</name>
<accession>A0ABW8IBL8</accession>
<sequence>MNLNTFKTKYELNQTYFHIHRIDENVRTPDWKIEKTDRPYTVFWYVISGTKIVKINNVQHEVQKGDLVVFPSQLPFEILEMNTPVSMHHLEIAIENKLGPFNLMTLYKFPAVTELTDSIKSKKLIDLWMWLKDEWTPARRETLSSENKELKLALEQTIDVLRFNALTIDWFVEVLTLLRPYAAEAFPTFDPRLQHLFYFINDHLADKLNLKVLANEVFLSESHLSLLFRQNLKMSPMGYVRKVRMQKARELLLTTDLPMKEIAEFIGFDDQSQLSRAFRQTVGISPAQYRRNGDFI</sequence>
<proteinExistence type="predicted"/>
<keyword evidence="6" id="KW-1185">Reference proteome</keyword>
<evidence type="ECO:0000256" key="2">
    <source>
        <dbReference type="ARBA" id="ARBA00023125"/>
    </source>
</evidence>
<dbReference type="Pfam" id="PF02311">
    <property type="entry name" value="AraC_binding"/>
    <property type="match status" value="1"/>
</dbReference>
<protein>
    <submittedName>
        <fullName evidence="5">AraC family transcriptional regulator</fullName>
    </submittedName>
</protein>
<dbReference type="EMBL" id="JAUIYO010000010">
    <property type="protein sequence ID" value="MFK2826390.1"/>
    <property type="molecule type" value="Genomic_DNA"/>
</dbReference>
<dbReference type="PANTHER" id="PTHR43280">
    <property type="entry name" value="ARAC-FAMILY TRANSCRIPTIONAL REGULATOR"/>
    <property type="match status" value="1"/>
</dbReference>
<organism evidence="5 6">
    <name type="scientific">Bacillus lumedeiriae</name>
    <dbReference type="NCBI Taxonomy" id="3058829"/>
    <lineage>
        <taxon>Bacteria</taxon>
        <taxon>Bacillati</taxon>
        <taxon>Bacillota</taxon>
        <taxon>Bacilli</taxon>
        <taxon>Bacillales</taxon>
        <taxon>Bacillaceae</taxon>
        <taxon>Bacillus</taxon>
    </lineage>
</organism>
<evidence type="ECO:0000256" key="1">
    <source>
        <dbReference type="ARBA" id="ARBA00023015"/>
    </source>
</evidence>
<dbReference type="InterPro" id="IPR014710">
    <property type="entry name" value="RmlC-like_jellyroll"/>
</dbReference>
<evidence type="ECO:0000313" key="5">
    <source>
        <dbReference type="EMBL" id="MFK2826390.1"/>
    </source>
</evidence>
<dbReference type="RefSeq" id="WP_404317676.1">
    <property type="nucleotide sequence ID" value="NZ_JAUIYO010000010.1"/>
</dbReference>
<dbReference type="Gene3D" id="2.60.120.10">
    <property type="entry name" value="Jelly Rolls"/>
    <property type="match status" value="1"/>
</dbReference>
<dbReference type="PANTHER" id="PTHR43280:SF2">
    <property type="entry name" value="HTH-TYPE TRANSCRIPTIONAL REGULATOR EXSA"/>
    <property type="match status" value="1"/>
</dbReference>
<dbReference type="InterPro" id="IPR037923">
    <property type="entry name" value="HTH-like"/>
</dbReference>
<evidence type="ECO:0000259" key="4">
    <source>
        <dbReference type="PROSITE" id="PS01124"/>
    </source>
</evidence>
<dbReference type="SUPFAM" id="SSF51215">
    <property type="entry name" value="Regulatory protein AraC"/>
    <property type="match status" value="1"/>
</dbReference>
<dbReference type="Gene3D" id="1.10.10.60">
    <property type="entry name" value="Homeodomain-like"/>
    <property type="match status" value="1"/>
</dbReference>
<dbReference type="PROSITE" id="PS01124">
    <property type="entry name" value="HTH_ARAC_FAMILY_2"/>
    <property type="match status" value="1"/>
</dbReference>
<keyword evidence="1" id="KW-0805">Transcription regulation</keyword>
<evidence type="ECO:0000313" key="6">
    <source>
        <dbReference type="Proteomes" id="UP001619911"/>
    </source>
</evidence>
<dbReference type="SUPFAM" id="SSF46689">
    <property type="entry name" value="Homeodomain-like"/>
    <property type="match status" value="2"/>
</dbReference>
<dbReference type="InterPro" id="IPR009057">
    <property type="entry name" value="Homeodomain-like_sf"/>
</dbReference>
<dbReference type="InterPro" id="IPR003313">
    <property type="entry name" value="AraC-bd"/>
</dbReference>
<feature type="domain" description="HTH araC/xylS-type" evidence="4">
    <location>
        <begin position="194"/>
        <end position="292"/>
    </location>
</feature>
<keyword evidence="3" id="KW-0804">Transcription</keyword>
<keyword evidence="2" id="KW-0238">DNA-binding</keyword>
<gene>
    <name evidence="5" type="ORF">QYG89_12070</name>
</gene>
<dbReference type="SMART" id="SM00342">
    <property type="entry name" value="HTH_ARAC"/>
    <property type="match status" value="1"/>
</dbReference>
<reference evidence="5 6" key="1">
    <citation type="submission" date="2023-07" db="EMBL/GenBank/DDBJ databases">
        <title>Bacillus lucianemedeirus sp. nov, a new species isolated from an immunobiological production facility.</title>
        <authorList>
            <person name="Costa L.V."/>
            <person name="Miranda R.V.S.L."/>
            <person name="Brandao M.L.L."/>
            <person name="Reis C.M.F."/>
            <person name="Frazao A.M."/>
            <person name="Cruz F.V."/>
            <person name="Baio P.V.P."/>
            <person name="Veras J.F.C."/>
            <person name="Ramos J.N."/>
            <person name="Vieira V."/>
        </authorList>
    </citation>
    <scope>NUCLEOTIDE SEQUENCE [LARGE SCALE GENOMIC DNA]</scope>
    <source>
        <strain evidence="5 6">B190/17</strain>
    </source>
</reference>
<evidence type="ECO:0000256" key="3">
    <source>
        <dbReference type="ARBA" id="ARBA00023163"/>
    </source>
</evidence>
<comment type="caution">
    <text evidence="5">The sequence shown here is derived from an EMBL/GenBank/DDBJ whole genome shotgun (WGS) entry which is preliminary data.</text>
</comment>
<dbReference type="Proteomes" id="UP001619911">
    <property type="component" value="Unassembled WGS sequence"/>
</dbReference>